<gene>
    <name evidence="8" type="ORF">NDU88_001617</name>
</gene>
<dbReference type="PROSITE" id="PS50157">
    <property type="entry name" value="ZINC_FINGER_C2H2_2"/>
    <property type="match status" value="1"/>
</dbReference>
<evidence type="ECO:0000256" key="3">
    <source>
        <dbReference type="ARBA" id="ARBA00022771"/>
    </source>
</evidence>
<evidence type="ECO:0000256" key="6">
    <source>
        <dbReference type="SAM" id="MobiDB-lite"/>
    </source>
</evidence>
<evidence type="ECO:0000313" key="9">
    <source>
        <dbReference type="Proteomes" id="UP001066276"/>
    </source>
</evidence>
<dbReference type="EMBL" id="JANPWB010000008">
    <property type="protein sequence ID" value="KAJ1161130.1"/>
    <property type="molecule type" value="Genomic_DNA"/>
</dbReference>
<keyword evidence="1" id="KW-0479">Metal-binding</keyword>
<sequence length="409" mass="46296">MDVGLNLQMVHGPLSCHDYAIKEEIECIEKSSLQSGDNTPLEPNHALQSSGTEIVIKCEDNRHEECAERLASQTKTTRRSKGKVLQSSEEACVIQNKLPRKRGSYRIHTGEKPFTCECGKSFVQKSELVAHQGTHLRAKTAEANAAKLKENPEIDGANKDVQLHVSNEEQTKENPSQFENKQTRNWDRKKKIDLMWSCVYVEIQSERNDLSSHQKNDLLEEMFRKRQPNMTELTRKNLIKHKNYIKNHKLFNSTRKEILRQEVLEYMKKEEMLMQASKVDTANTQRRDKHHPVENGAILLSAPSLTGPLHIALTPSVPQTHETRHSGEPNSISDTGDLEKETTNEQNSIVLLPTSQATLPADTGITCIIQPSQETEALFGTKSYLHIGSRGPENLEEQLVVYLGEGTYI</sequence>
<organism evidence="8 9">
    <name type="scientific">Pleurodeles waltl</name>
    <name type="common">Iberian ribbed newt</name>
    <dbReference type="NCBI Taxonomy" id="8319"/>
    <lineage>
        <taxon>Eukaryota</taxon>
        <taxon>Metazoa</taxon>
        <taxon>Chordata</taxon>
        <taxon>Craniata</taxon>
        <taxon>Vertebrata</taxon>
        <taxon>Euteleostomi</taxon>
        <taxon>Amphibia</taxon>
        <taxon>Batrachia</taxon>
        <taxon>Caudata</taxon>
        <taxon>Salamandroidea</taxon>
        <taxon>Salamandridae</taxon>
        <taxon>Pleurodelinae</taxon>
        <taxon>Pleurodeles</taxon>
    </lineage>
</organism>
<dbReference type="AlphaFoldDB" id="A0AAV7SAD3"/>
<dbReference type="FunFam" id="3.30.160.60:FF:000624">
    <property type="entry name" value="zinc finger protein 697"/>
    <property type="match status" value="1"/>
</dbReference>
<dbReference type="GO" id="GO:0008270">
    <property type="term" value="F:zinc ion binding"/>
    <property type="evidence" value="ECO:0007669"/>
    <property type="project" value="UniProtKB-KW"/>
</dbReference>
<evidence type="ECO:0000256" key="5">
    <source>
        <dbReference type="PROSITE-ProRule" id="PRU00042"/>
    </source>
</evidence>
<reference evidence="8" key="1">
    <citation type="journal article" date="2022" name="bioRxiv">
        <title>Sequencing and chromosome-scale assembly of the giantPleurodeles waltlgenome.</title>
        <authorList>
            <person name="Brown T."/>
            <person name="Elewa A."/>
            <person name="Iarovenko S."/>
            <person name="Subramanian E."/>
            <person name="Araus A.J."/>
            <person name="Petzold A."/>
            <person name="Susuki M."/>
            <person name="Suzuki K.-i.T."/>
            <person name="Hayashi T."/>
            <person name="Toyoda A."/>
            <person name="Oliveira C."/>
            <person name="Osipova E."/>
            <person name="Leigh N.D."/>
            <person name="Simon A."/>
            <person name="Yun M.H."/>
        </authorList>
    </citation>
    <scope>NUCLEOTIDE SEQUENCE</scope>
    <source>
        <strain evidence="8">20211129_DDA</strain>
        <tissue evidence="8">Liver</tissue>
    </source>
</reference>
<evidence type="ECO:0000256" key="2">
    <source>
        <dbReference type="ARBA" id="ARBA00022737"/>
    </source>
</evidence>
<dbReference type="Gene3D" id="3.30.160.60">
    <property type="entry name" value="Classic Zinc Finger"/>
    <property type="match status" value="1"/>
</dbReference>
<evidence type="ECO:0000256" key="1">
    <source>
        <dbReference type="ARBA" id="ARBA00022723"/>
    </source>
</evidence>
<keyword evidence="9" id="KW-1185">Reference proteome</keyword>
<dbReference type="SUPFAM" id="SSF57667">
    <property type="entry name" value="beta-beta-alpha zinc fingers"/>
    <property type="match status" value="1"/>
</dbReference>
<proteinExistence type="predicted"/>
<dbReference type="Proteomes" id="UP001066276">
    <property type="component" value="Chromosome 4_2"/>
</dbReference>
<protein>
    <recommendedName>
        <fullName evidence="7">C2H2-type domain-containing protein</fullName>
    </recommendedName>
</protein>
<keyword evidence="4" id="KW-0862">Zinc</keyword>
<evidence type="ECO:0000259" key="7">
    <source>
        <dbReference type="PROSITE" id="PS50157"/>
    </source>
</evidence>
<dbReference type="InterPro" id="IPR013087">
    <property type="entry name" value="Znf_C2H2_type"/>
</dbReference>
<evidence type="ECO:0000313" key="8">
    <source>
        <dbReference type="EMBL" id="KAJ1161130.1"/>
    </source>
</evidence>
<feature type="region of interest" description="Disordered" evidence="6">
    <location>
        <begin position="317"/>
        <end position="344"/>
    </location>
</feature>
<dbReference type="InterPro" id="IPR036236">
    <property type="entry name" value="Znf_C2H2_sf"/>
</dbReference>
<feature type="domain" description="C2H2-type" evidence="7">
    <location>
        <begin position="114"/>
        <end position="140"/>
    </location>
</feature>
<accession>A0AAV7SAD3</accession>
<comment type="caution">
    <text evidence="8">The sequence shown here is derived from an EMBL/GenBank/DDBJ whole genome shotgun (WGS) entry which is preliminary data.</text>
</comment>
<keyword evidence="3 5" id="KW-0863">Zinc-finger</keyword>
<name>A0AAV7SAD3_PLEWA</name>
<keyword evidence="2" id="KW-0677">Repeat</keyword>
<evidence type="ECO:0000256" key="4">
    <source>
        <dbReference type="ARBA" id="ARBA00022833"/>
    </source>
</evidence>